<feature type="domain" description="EamA" evidence="7">
    <location>
        <begin position="7"/>
        <end position="142"/>
    </location>
</feature>
<evidence type="ECO:0000256" key="4">
    <source>
        <dbReference type="ARBA" id="ARBA00022989"/>
    </source>
</evidence>
<dbReference type="PANTHER" id="PTHR32322">
    <property type="entry name" value="INNER MEMBRANE TRANSPORTER"/>
    <property type="match status" value="1"/>
</dbReference>
<evidence type="ECO:0000313" key="8">
    <source>
        <dbReference type="EMBL" id="RFA25696.1"/>
    </source>
</evidence>
<keyword evidence="4 6" id="KW-1133">Transmembrane helix</keyword>
<dbReference type="PANTHER" id="PTHR32322:SF2">
    <property type="entry name" value="EAMA DOMAIN-CONTAINING PROTEIN"/>
    <property type="match status" value="1"/>
</dbReference>
<evidence type="ECO:0000256" key="6">
    <source>
        <dbReference type="SAM" id="Phobius"/>
    </source>
</evidence>
<feature type="transmembrane region" description="Helical" evidence="6">
    <location>
        <begin position="277"/>
        <end position="295"/>
    </location>
</feature>
<dbReference type="Proteomes" id="UP000257080">
    <property type="component" value="Unassembled WGS sequence"/>
</dbReference>
<feature type="transmembrane region" description="Helical" evidence="6">
    <location>
        <begin position="152"/>
        <end position="171"/>
    </location>
</feature>
<protein>
    <submittedName>
        <fullName evidence="8">EamA family transporter</fullName>
    </submittedName>
</protein>
<feature type="transmembrane region" description="Helical" evidence="6">
    <location>
        <begin position="71"/>
        <end position="91"/>
    </location>
</feature>
<evidence type="ECO:0000256" key="2">
    <source>
        <dbReference type="ARBA" id="ARBA00007362"/>
    </source>
</evidence>
<evidence type="ECO:0000256" key="1">
    <source>
        <dbReference type="ARBA" id="ARBA00004141"/>
    </source>
</evidence>
<evidence type="ECO:0000313" key="9">
    <source>
        <dbReference type="Proteomes" id="UP000257080"/>
    </source>
</evidence>
<dbReference type="RefSeq" id="WP_116419453.1">
    <property type="nucleotide sequence ID" value="NZ_NBXC01000025.1"/>
</dbReference>
<evidence type="ECO:0000259" key="7">
    <source>
        <dbReference type="Pfam" id="PF00892"/>
    </source>
</evidence>
<evidence type="ECO:0000256" key="3">
    <source>
        <dbReference type="ARBA" id="ARBA00022692"/>
    </source>
</evidence>
<dbReference type="GO" id="GO:0016020">
    <property type="term" value="C:membrane"/>
    <property type="evidence" value="ECO:0007669"/>
    <property type="project" value="UniProtKB-SubCell"/>
</dbReference>
<dbReference type="EMBL" id="NBXE01000030">
    <property type="protein sequence ID" value="RFA25696.1"/>
    <property type="molecule type" value="Genomic_DNA"/>
</dbReference>
<feature type="transmembrane region" description="Helical" evidence="6">
    <location>
        <begin position="97"/>
        <end position="118"/>
    </location>
</feature>
<name>A0A3E0W9H4_9MICO</name>
<gene>
    <name evidence="8" type="ORF">B7R25_13385</name>
</gene>
<dbReference type="InterPro" id="IPR050638">
    <property type="entry name" value="AA-Vitamin_Transporters"/>
</dbReference>
<dbReference type="InterPro" id="IPR037185">
    <property type="entry name" value="EmrE-like"/>
</dbReference>
<feature type="transmembrane region" description="Helical" evidence="6">
    <location>
        <begin position="125"/>
        <end position="146"/>
    </location>
</feature>
<feature type="transmembrane region" description="Helical" evidence="6">
    <location>
        <begin position="183"/>
        <end position="209"/>
    </location>
</feature>
<organism evidence="8 9">
    <name type="scientific">Subtercola boreus</name>
    <dbReference type="NCBI Taxonomy" id="120213"/>
    <lineage>
        <taxon>Bacteria</taxon>
        <taxon>Bacillati</taxon>
        <taxon>Actinomycetota</taxon>
        <taxon>Actinomycetes</taxon>
        <taxon>Micrococcales</taxon>
        <taxon>Microbacteriaceae</taxon>
        <taxon>Subtercola</taxon>
    </lineage>
</organism>
<dbReference type="AlphaFoldDB" id="A0A3E0W9H4"/>
<keyword evidence="5 6" id="KW-0472">Membrane</keyword>
<dbReference type="InterPro" id="IPR000620">
    <property type="entry name" value="EamA_dom"/>
</dbReference>
<proteinExistence type="inferred from homology"/>
<keyword evidence="3 6" id="KW-0812">Transmembrane</keyword>
<sequence>MKPSTSTGLVIAVLAAATFGASGAFIKPLLEAGWSPAAAVTVRALVGGVVLLPFAVFSLRGRWDALWRARWRVLAMALVGVAGTQVVYFAAIQRIPVGTGILIEYMAPLLLVASVWAISRRRPKVVVLVGSGVALVGLVLVVSPGGGGSMDALGLVFALVAMVGCALYYVIAARPSDGLPAVALAGFGLVLGGVVLGLVGLTGVLPFTATFGEVSLFGGQAPWWLPLLIVGVVSTAIAYATSIAASEMLGSRLASFVGLLEVVAATFYAWLLLGEQLSVGQLVGGALILVGIGFVRSEKSAEPGAGDGQAAFDAEQFAKA</sequence>
<reference evidence="8 9" key="1">
    <citation type="submission" date="2017-04" db="EMBL/GenBank/DDBJ databases">
        <title>Comparative genome analysis of Subtercola boreus.</title>
        <authorList>
            <person name="Cho Y.-J."/>
            <person name="Cho A."/>
            <person name="Kim O.-S."/>
            <person name="Lee J.-I."/>
        </authorList>
    </citation>
    <scope>NUCLEOTIDE SEQUENCE [LARGE SCALE GENOMIC DNA]</scope>
    <source>
        <strain evidence="8 9">P28004</strain>
    </source>
</reference>
<feature type="domain" description="EamA" evidence="7">
    <location>
        <begin position="153"/>
        <end position="295"/>
    </location>
</feature>
<feature type="transmembrane region" description="Helical" evidence="6">
    <location>
        <begin position="33"/>
        <end position="59"/>
    </location>
</feature>
<comment type="caution">
    <text evidence="8">The sequence shown here is derived from an EMBL/GenBank/DDBJ whole genome shotgun (WGS) entry which is preliminary data.</text>
</comment>
<feature type="transmembrane region" description="Helical" evidence="6">
    <location>
        <begin position="221"/>
        <end position="241"/>
    </location>
</feature>
<dbReference type="OrthoDB" id="154915at2"/>
<feature type="transmembrane region" description="Helical" evidence="6">
    <location>
        <begin position="253"/>
        <end position="271"/>
    </location>
</feature>
<evidence type="ECO:0000256" key="5">
    <source>
        <dbReference type="ARBA" id="ARBA00023136"/>
    </source>
</evidence>
<dbReference type="Pfam" id="PF00892">
    <property type="entry name" value="EamA"/>
    <property type="match status" value="2"/>
</dbReference>
<comment type="subcellular location">
    <subcellularLocation>
        <location evidence="1">Membrane</location>
        <topology evidence="1">Multi-pass membrane protein</topology>
    </subcellularLocation>
</comment>
<comment type="similarity">
    <text evidence="2">Belongs to the EamA transporter family.</text>
</comment>
<dbReference type="SUPFAM" id="SSF103481">
    <property type="entry name" value="Multidrug resistance efflux transporter EmrE"/>
    <property type="match status" value="2"/>
</dbReference>
<accession>A0A3E0W9H4</accession>